<gene>
    <name evidence="2" type="ORF">WNY57_16965</name>
</gene>
<proteinExistence type="predicted"/>
<sequence length="183" mass="21336">MKKGNHKKGEIEIAQEIIEFKNEYATLYNDDVIFPSGNHGKYLRFVWNAPYGVMIFAKDLAGRLLLVKNFRHENRCWSWEIPKGFGEKELTPLECSKKELFEETGCIGSNWTLYKKITEKQSNTYLFNVEVDARTSIRNQENKEAISDVRFFAAHELQELLLSKEIIDPMTMFFIAQNLSNDV</sequence>
<comment type="caution">
    <text evidence="2">The sequence shown here is derived from an EMBL/GenBank/DDBJ whole genome shotgun (WGS) entry which is preliminary data.</text>
</comment>
<dbReference type="SUPFAM" id="SSF55811">
    <property type="entry name" value="Nudix"/>
    <property type="match status" value="1"/>
</dbReference>
<keyword evidence="2" id="KW-0378">Hydrolase</keyword>
<reference evidence="2 3" key="1">
    <citation type="submission" date="2024-03" db="EMBL/GenBank/DDBJ databases">
        <title>Community enrichment and isolation of bacterial strains for fucoidan degradation.</title>
        <authorList>
            <person name="Sichert A."/>
        </authorList>
    </citation>
    <scope>NUCLEOTIDE SEQUENCE [LARGE SCALE GENOMIC DNA]</scope>
    <source>
        <strain evidence="2 3">AS26</strain>
    </source>
</reference>
<dbReference type="InterPro" id="IPR000086">
    <property type="entry name" value="NUDIX_hydrolase_dom"/>
</dbReference>
<dbReference type="PROSITE" id="PS51462">
    <property type="entry name" value="NUDIX"/>
    <property type="match status" value="1"/>
</dbReference>
<dbReference type="GO" id="GO:0016787">
    <property type="term" value="F:hydrolase activity"/>
    <property type="evidence" value="ECO:0007669"/>
    <property type="project" value="UniProtKB-KW"/>
</dbReference>
<name>A0ABU9TKA5_9GAMM</name>
<protein>
    <submittedName>
        <fullName evidence="2">NUDIX hydrolase</fullName>
        <ecNumber evidence="2">3.6.-.-</ecNumber>
    </submittedName>
</protein>
<dbReference type="RefSeq" id="WP_197102682.1">
    <property type="nucleotide sequence ID" value="NZ_JBBMQX010000015.1"/>
</dbReference>
<feature type="domain" description="Nudix hydrolase" evidence="1">
    <location>
        <begin position="46"/>
        <end position="174"/>
    </location>
</feature>
<accession>A0ABU9TKA5</accession>
<evidence type="ECO:0000313" key="3">
    <source>
        <dbReference type="Proteomes" id="UP001457661"/>
    </source>
</evidence>
<dbReference type="Pfam" id="PF00293">
    <property type="entry name" value="NUDIX"/>
    <property type="match status" value="1"/>
</dbReference>
<evidence type="ECO:0000259" key="1">
    <source>
        <dbReference type="PROSITE" id="PS51462"/>
    </source>
</evidence>
<evidence type="ECO:0000313" key="2">
    <source>
        <dbReference type="EMBL" id="MEM5534133.1"/>
    </source>
</evidence>
<keyword evidence="3" id="KW-1185">Reference proteome</keyword>
<dbReference type="EC" id="3.6.-.-" evidence="2"/>
<dbReference type="Proteomes" id="UP001457661">
    <property type="component" value="Unassembled WGS sequence"/>
</dbReference>
<dbReference type="Gene3D" id="3.90.79.10">
    <property type="entry name" value="Nucleoside Triphosphate Pyrophosphohydrolase"/>
    <property type="match status" value="1"/>
</dbReference>
<dbReference type="CDD" id="cd03424">
    <property type="entry name" value="NUDIX_ADPRase_Nudt5_UGPPase_Nudt14"/>
    <property type="match status" value="1"/>
</dbReference>
<dbReference type="EMBL" id="JBBMQX010000015">
    <property type="protein sequence ID" value="MEM5534133.1"/>
    <property type="molecule type" value="Genomic_DNA"/>
</dbReference>
<dbReference type="InterPro" id="IPR015797">
    <property type="entry name" value="NUDIX_hydrolase-like_dom_sf"/>
</dbReference>
<organism evidence="2 3">
    <name type="scientific">Pseudoalteromonas arctica</name>
    <dbReference type="NCBI Taxonomy" id="394751"/>
    <lineage>
        <taxon>Bacteria</taxon>
        <taxon>Pseudomonadati</taxon>
        <taxon>Pseudomonadota</taxon>
        <taxon>Gammaproteobacteria</taxon>
        <taxon>Alteromonadales</taxon>
        <taxon>Pseudoalteromonadaceae</taxon>
        <taxon>Pseudoalteromonas</taxon>
    </lineage>
</organism>